<comment type="caution">
    <text evidence="1">The sequence shown here is derived from an EMBL/GenBank/DDBJ whole genome shotgun (WGS) entry which is preliminary data.</text>
</comment>
<keyword evidence="2" id="KW-1185">Reference proteome</keyword>
<proteinExistence type="predicted"/>
<evidence type="ECO:0000313" key="1">
    <source>
        <dbReference type="EMBL" id="KAG0416290.1"/>
    </source>
</evidence>
<sequence length="99" mass="11333">MSTGHILVRKNFICIRSGRLATTKRLFSDLLLSTARSFRFLPLEGEDPCFASDKLQRSKTWRRGSDVRDLGFTGRLNEHMMAEESWSSTTAEKSRLQHG</sequence>
<organism evidence="1 2">
    <name type="scientific">Ixodes persulcatus</name>
    <name type="common">Taiga tick</name>
    <dbReference type="NCBI Taxonomy" id="34615"/>
    <lineage>
        <taxon>Eukaryota</taxon>
        <taxon>Metazoa</taxon>
        <taxon>Ecdysozoa</taxon>
        <taxon>Arthropoda</taxon>
        <taxon>Chelicerata</taxon>
        <taxon>Arachnida</taxon>
        <taxon>Acari</taxon>
        <taxon>Parasitiformes</taxon>
        <taxon>Ixodida</taxon>
        <taxon>Ixodoidea</taxon>
        <taxon>Ixodidae</taxon>
        <taxon>Ixodinae</taxon>
        <taxon>Ixodes</taxon>
    </lineage>
</organism>
<dbReference type="EMBL" id="JABSTQ010010963">
    <property type="protein sequence ID" value="KAG0416290.1"/>
    <property type="molecule type" value="Genomic_DNA"/>
</dbReference>
<protein>
    <submittedName>
        <fullName evidence="1">Uncharacterized protein</fullName>
    </submittedName>
</protein>
<dbReference type="Proteomes" id="UP000805193">
    <property type="component" value="Unassembled WGS sequence"/>
</dbReference>
<evidence type="ECO:0000313" key="2">
    <source>
        <dbReference type="Proteomes" id="UP000805193"/>
    </source>
</evidence>
<gene>
    <name evidence="1" type="ORF">HPB47_006506</name>
</gene>
<accession>A0AC60PA35</accession>
<reference evidence="1 2" key="1">
    <citation type="journal article" date="2020" name="Cell">
        <title>Large-Scale Comparative Analyses of Tick Genomes Elucidate Their Genetic Diversity and Vector Capacities.</title>
        <authorList>
            <consortium name="Tick Genome and Microbiome Consortium (TIGMIC)"/>
            <person name="Jia N."/>
            <person name="Wang J."/>
            <person name="Shi W."/>
            <person name="Du L."/>
            <person name="Sun Y."/>
            <person name="Zhan W."/>
            <person name="Jiang J.F."/>
            <person name="Wang Q."/>
            <person name="Zhang B."/>
            <person name="Ji P."/>
            <person name="Bell-Sakyi L."/>
            <person name="Cui X.M."/>
            <person name="Yuan T.T."/>
            <person name="Jiang B.G."/>
            <person name="Yang W.F."/>
            <person name="Lam T.T."/>
            <person name="Chang Q.C."/>
            <person name="Ding S.J."/>
            <person name="Wang X.J."/>
            <person name="Zhu J.G."/>
            <person name="Ruan X.D."/>
            <person name="Zhao L."/>
            <person name="Wei J.T."/>
            <person name="Ye R.Z."/>
            <person name="Que T.C."/>
            <person name="Du C.H."/>
            <person name="Zhou Y.H."/>
            <person name="Cheng J.X."/>
            <person name="Dai P.F."/>
            <person name="Guo W.B."/>
            <person name="Han X.H."/>
            <person name="Huang E.J."/>
            <person name="Li L.F."/>
            <person name="Wei W."/>
            <person name="Gao Y.C."/>
            <person name="Liu J.Z."/>
            <person name="Shao H.Z."/>
            <person name="Wang X."/>
            <person name="Wang C.C."/>
            <person name="Yang T.C."/>
            <person name="Huo Q.B."/>
            <person name="Li W."/>
            <person name="Chen H.Y."/>
            <person name="Chen S.E."/>
            <person name="Zhou L.G."/>
            <person name="Ni X.B."/>
            <person name="Tian J.H."/>
            <person name="Sheng Y."/>
            <person name="Liu T."/>
            <person name="Pan Y.S."/>
            <person name="Xia L.Y."/>
            <person name="Li J."/>
            <person name="Zhao F."/>
            <person name="Cao W.C."/>
        </authorList>
    </citation>
    <scope>NUCLEOTIDE SEQUENCE [LARGE SCALE GENOMIC DNA]</scope>
    <source>
        <strain evidence="1">Iper-2018</strain>
    </source>
</reference>
<name>A0AC60PA35_IXOPE</name>